<evidence type="ECO:0000313" key="2">
    <source>
        <dbReference type="Proteomes" id="UP000405656"/>
    </source>
</evidence>
<dbReference type="AlphaFoldDB" id="A0A5L8PYZ6"/>
<dbReference type="Proteomes" id="UP000405656">
    <property type="component" value="Unassembled WGS sequence"/>
</dbReference>
<proteinExistence type="predicted"/>
<comment type="caution">
    <text evidence="1">The sequence shown here is derived from an EMBL/GenBank/DDBJ whole genome shotgun (WGS) entry which is preliminary data.</text>
</comment>
<organism evidence="1 2">
    <name type="scientific">Campylobacter lari</name>
    <dbReference type="NCBI Taxonomy" id="201"/>
    <lineage>
        <taxon>Bacteria</taxon>
        <taxon>Pseudomonadati</taxon>
        <taxon>Campylobacterota</taxon>
        <taxon>Epsilonproteobacteria</taxon>
        <taxon>Campylobacterales</taxon>
        <taxon>Campylobacteraceae</taxon>
        <taxon>Campylobacter</taxon>
    </lineage>
</organism>
<protein>
    <submittedName>
        <fullName evidence="1">DUF4153 domain-containing protein</fullName>
    </submittedName>
</protein>
<dbReference type="OrthoDB" id="5353443at2"/>
<name>A0A5L8PYZ6_CAMLA</name>
<dbReference type="OMA" id="FKTHIFI"/>
<dbReference type="InterPro" id="IPR002048">
    <property type="entry name" value="EF_hand_dom"/>
</dbReference>
<reference evidence="1 2" key="1">
    <citation type="submission" date="2018-05" db="EMBL/GenBank/DDBJ databases">
        <authorList>
            <consortium name="PulseNet: The National Subtyping Network for Foodborne Disease Surveillance"/>
            <person name="Tarr C.L."/>
            <person name="Trees E."/>
            <person name="Katz L.S."/>
            <person name="Carleton-Romer H.A."/>
            <person name="Stroika S."/>
            <person name="Kucerova Z."/>
            <person name="Roache K.F."/>
            <person name="Sabol A.L."/>
            <person name="Besser J."/>
            <person name="Gerner-Smidt P."/>
        </authorList>
    </citation>
    <scope>NUCLEOTIDE SEQUENCE [LARGE SCALE GENOMIC DNA]</scope>
    <source>
        <strain evidence="1 2">20110455</strain>
    </source>
</reference>
<dbReference type="RefSeq" id="WP_012661163.1">
    <property type="nucleotide sequence ID" value="NZ_CP068172.1"/>
</dbReference>
<sequence length="521" mass="62621">MFKNFINSTHIALKNHPFGAICYLCFWFFIGFFYDSYQCSDFLFLTLFIIFCETFFKAKENLTQTYKSITNFWILFFGLIFYIILHFIFKQDEDYLLFYTQNTLYISLALTLISLICARKLYDFNNFHYFLAALFFSISFWLILGLFILIFYTSFCFLFDISSSNLNTTIVSFWVFSAGFFSLFLLGNFTSYKFKKIFIFILNIFSILYIIMLFSYTIGVLFNFLENLSIVHLCLWFGVFLLFNFWINLSFYKIKKIIFYIFLVFLIFLTSFVFYAIIIRITQYGFTPERLAVLTFNLWLLISSFLSVFKQNEAPKYSFYILAIISLFLGFFANHISIYSQKYQLEKLEKIIQEKKLELDYSKSKQYYNQIKDIKNTIHNLDKNYDKSYSFDEFLKANNLNHLKNQAKLSNPNLSIYKNFNPEYLKLKKDYDEVLFNFTNKSNFKYSMKIQDNILYFYLQEQEILKIIDFDKTLKTYQKNSQLDYELYNSSTITFIPLMFNIDARGNVTKFKTHIFIKNTK</sequence>
<gene>
    <name evidence="1" type="ORF">YZ36_07125</name>
</gene>
<accession>A0A5L8PYZ6</accession>
<dbReference type="EMBL" id="AACCWZ010000011">
    <property type="protein sequence ID" value="EAK0451740.1"/>
    <property type="molecule type" value="Genomic_DNA"/>
</dbReference>
<evidence type="ECO:0000313" key="1">
    <source>
        <dbReference type="EMBL" id="EAK0451740.1"/>
    </source>
</evidence>
<dbReference type="PROSITE" id="PS50222">
    <property type="entry name" value="EF_HAND_2"/>
    <property type="match status" value="1"/>
</dbReference>
<dbReference type="GO" id="GO:0005509">
    <property type="term" value="F:calcium ion binding"/>
    <property type="evidence" value="ECO:0007669"/>
    <property type="project" value="InterPro"/>
</dbReference>